<dbReference type="Proteomes" id="UP001328107">
    <property type="component" value="Unassembled WGS sequence"/>
</dbReference>
<keyword evidence="1" id="KW-0812">Transmembrane</keyword>
<feature type="non-terminal residue" evidence="2">
    <location>
        <position position="109"/>
    </location>
</feature>
<dbReference type="AlphaFoldDB" id="A0AAN5DC19"/>
<name>A0AAN5DC19_9BILA</name>
<evidence type="ECO:0000313" key="2">
    <source>
        <dbReference type="EMBL" id="GMR59437.1"/>
    </source>
</evidence>
<proteinExistence type="predicted"/>
<protein>
    <submittedName>
        <fullName evidence="2">Uncharacterized protein</fullName>
    </submittedName>
</protein>
<sequence>GGLFCFFSFVSLPMEEKMCCSHLYTLHSSHSILILISSFPMRFLLFSLFFVFVSSQLVHWTSPDRPLTPIHNPNLGKEVNNPVGVAADRQLKGRKGNPNLRGFVDIPVV</sequence>
<accession>A0AAN5DC19</accession>
<keyword evidence="1" id="KW-1133">Transmembrane helix</keyword>
<reference evidence="3" key="1">
    <citation type="submission" date="2022-10" db="EMBL/GenBank/DDBJ databases">
        <title>Genome assembly of Pristionchus species.</title>
        <authorList>
            <person name="Yoshida K."/>
            <person name="Sommer R.J."/>
        </authorList>
    </citation>
    <scope>NUCLEOTIDE SEQUENCE [LARGE SCALE GENOMIC DNA]</scope>
    <source>
        <strain evidence="3">RS5460</strain>
    </source>
</reference>
<feature type="non-terminal residue" evidence="2">
    <location>
        <position position="1"/>
    </location>
</feature>
<keyword evidence="1" id="KW-0472">Membrane</keyword>
<comment type="caution">
    <text evidence="2">The sequence shown here is derived from an EMBL/GenBank/DDBJ whole genome shotgun (WGS) entry which is preliminary data.</text>
</comment>
<evidence type="ECO:0000256" key="1">
    <source>
        <dbReference type="SAM" id="Phobius"/>
    </source>
</evidence>
<keyword evidence="3" id="KW-1185">Reference proteome</keyword>
<dbReference type="EMBL" id="BTRK01000006">
    <property type="protein sequence ID" value="GMR59437.1"/>
    <property type="molecule type" value="Genomic_DNA"/>
</dbReference>
<organism evidence="2 3">
    <name type="scientific">Pristionchus mayeri</name>
    <dbReference type="NCBI Taxonomy" id="1317129"/>
    <lineage>
        <taxon>Eukaryota</taxon>
        <taxon>Metazoa</taxon>
        <taxon>Ecdysozoa</taxon>
        <taxon>Nematoda</taxon>
        <taxon>Chromadorea</taxon>
        <taxon>Rhabditida</taxon>
        <taxon>Rhabditina</taxon>
        <taxon>Diplogasteromorpha</taxon>
        <taxon>Diplogasteroidea</taxon>
        <taxon>Neodiplogasteridae</taxon>
        <taxon>Pristionchus</taxon>
    </lineage>
</organism>
<gene>
    <name evidence="2" type="ORF">PMAYCL1PPCAC_29632</name>
</gene>
<feature type="transmembrane region" description="Helical" evidence="1">
    <location>
        <begin position="32"/>
        <end position="53"/>
    </location>
</feature>
<evidence type="ECO:0000313" key="3">
    <source>
        <dbReference type="Proteomes" id="UP001328107"/>
    </source>
</evidence>